<dbReference type="PANTHER" id="PTHR10688">
    <property type="entry name" value="PWWP DOMAIN-CONTAINING PROTEIN"/>
    <property type="match status" value="1"/>
</dbReference>
<dbReference type="CDD" id="cd05162">
    <property type="entry name" value="PWWP"/>
    <property type="match status" value="1"/>
</dbReference>
<name>A0AAN7L653_TRANT</name>
<dbReference type="Pfam" id="PF00855">
    <property type="entry name" value="PWWP"/>
    <property type="match status" value="1"/>
</dbReference>
<dbReference type="EMBL" id="JAXQNO010000017">
    <property type="protein sequence ID" value="KAK4779085.1"/>
    <property type="molecule type" value="Genomic_DNA"/>
</dbReference>
<dbReference type="InterPro" id="IPR000313">
    <property type="entry name" value="PWWP_dom"/>
</dbReference>
<evidence type="ECO:0000313" key="4">
    <source>
        <dbReference type="Proteomes" id="UP001346149"/>
    </source>
</evidence>
<organism evidence="3 4">
    <name type="scientific">Trapa natans</name>
    <name type="common">Water chestnut</name>
    <dbReference type="NCBI Taxonomy" id="22666"/>
    <lineage>
        <taxon>Eukaryota</taxon>
        <taxon>Viridiplantae</taxon>
        <taxon>Streptophyta</taxon>
        <taxon>Embryophyta</taxon>
        <taxon>Tracheophyta</taxon>
        <taxon>Spermatophyta</taxon>
        <taxon>Magnoliopsida</taxon>
        <taxon>eudicotyledons</taxon>
        <taxon>Gunneridae</taxon>
        <taxon>Pentapetalae</taxon>
        <taxon>rosids</taxon>
        <taxon>malvids</taxon>
        <taxon>Myrtales</taxon>
        <taxon>Lythraceae</taxon>
        <taxon>Trapa</taxon>
    </lineage>
</organism>
<dbReference type="Gene3D" id="2.30.30.140">
    <property type="match status" value="1"/>
</dbReference>
<feature type="compositionally biased region" description="Basic and acidic residues" evidence="1">
    <location>
        <begin position="406"/>
        <end position="435"/>
    </location>
</feature>
<evidence type="ECO:0000313" key="3">
    <source>
        <dbReference type="EMBL" id="KAK4779085.1"/>
    </source>
</evidence>
<dbReference type="PROSITE" id="PS50812">
    <property type="entry name" value="PWWP"/>
    <property type="match status" value="1"/>
</dbReference>
<evidence type="ECO:0000256" key="1">
    <source>
        <dbReference type="SAM" id="MobiDB-lite"/>
    </source>
</evidence>
<feature type="compositionally biased region" description="Basic and acidic residues" evidence="1">
    <location>
        <begin position="382"/>
        <end position="395"/>
    </location>
</feature>
<proteinExistence type="predicted"/>
<dbReference type="PANTHER" id="PTHR10688:SF3">
    <property type="entry name" value="PWWP DOMAIN-CONTAINING PROTEIN 6"/>
    <property type="match status" value="1"/>
</dbReference>
<feature type="compositionally biased region" description="Basic and acidic residues" evidence="1">
    <location>
        <begin position="1"/>
        <end position="11"/>
    </location>
</feature>
<dbReference type="InterPro" id="IPR052657">
    <property type="entry name" value="PDP_family_Arabidopsis"/>
</dbReference>
<feature type="compositionally biased region" description="Basic and acidic residues" evidence="1">
    <location>
        <begin position="665"/>
        <end position="679"/>
    </location>
</feature>
<dbReference type="SMART" id="SM00293">
    <property type="entry name" value="PWWP"/>
    <property type="match status" value="1"/>
</dbReference>
<keyword evidence="4" id="KW-1185">Reference proteome</keyword>
<protein>
    <recommendedName>
        <fullName evidence="2">PWWP domain-containing protein</fullName>
    </recommendedName>
</protein>
<feature type="region of interest" description="Disordered" evidence="1">
    <location>
        <begin position="307"/>
        <end position="464"/>
    </location>
</feature>
<sequence>MEKVQDMKRTITSEGMEDSDMKGVSSLLKMKEGWREDGINGKDDGLNFVLRRSDLVGGLGSNTRGDLRANSDGSANGEDQMKIGKLGVVNENERGDAVDSEEYGYSIGDFVWGKIKSHPWWPGRVYDPSDASDYAAKIGQQGKLLVAYFGDGTFAWCHPSQLRPFGENFEEMMNQSSSKAFHHAVEDAMEEISKLVNLKMTCTCVRTEKIKPFVVNCGVKQGIMLPNKGIDKLGVSWTKPADVLTSLRRTAQLANSSDMLKLSVLKGWVGGFYNAKTGYMYNFPEYVEPEYIIGLEDQREENSENGIHNLEENGELGVLSRGPIEEEKESEKQGPSDNRTQRKHKSIADILGGSLHSKEKVGPPKRRMSNLVESSPVVKSGGLDEKINENGEGNKEKKRMRKKKREILSSETRETEIEESKQQKVGSVHEIEDKVPTNTGQVSRERKKSRYLSPPYTNPGRVDKKGDVTAESLRVSSIVRVGERMTKAAENLIGLCEKLSPKGHTQIQTVDSQIPKRVGGEDIIADMEMKASSANEVLLNVRSLACNPRRILSADAVEGFLLDFRNSVYIDESKSDMKSREQSGRKRKSQDDVSSESNGQKVKSRSRKLNKTSVLGIENAELHPVPISYHDGQTTNDLPSPGTKPQKKRGKKTNEPVLSTLNMKKASESKPTDPEKSDKGSSLVVSFGPGSSLPTKEDLLHNFSGIVAFKNTSKSAQPEKSKKPVSAATPKSEASEVDAIKERLQVVTSMLDKSGGKLSKKMRAQLEGELKGVLEKISADNRSSTSA</sequence>
<feature type="region of interest" description="Disordered" evidence="1">
    <location>
        <begin position="1"/>
        <end position="23"/>
    </location>
</feature>
<accession>A0AAN7L653</accession>
<feature type="region of interest" description="Disordered" evidence="1">
    <location>
        <begin position="61"/>
        <end position="80"/>
    </location>
</feature>
<feature type="region of interest" description="Disordered" evidence="1">
    <location>
        <begin position="573"/>
        <end position="695"/>
    </location>
</feature>
<evidence type="ECO:0000259" key="2">
    <source>
        <dbReference type="PROSITE" id="PS50812"/>
    </source>
</evidence>
<feature type="domain" description="PWWP" evidence="2">
    <location>
        <begin position="107"/>
        <end position="168"/>
    </location>
</feature>
<dbReference type="Proteomes" id="UP001346149">
    <property type="component" value="Unassembled WGS sequence"/>
</dbReference>
<feature type="compositionally biased region" description="Basic residues" evidence="1">
    <location>
        <begin position="396"/>
        <end position="405"/>
    </location>
</feature>
<reference evidence="3 4" key="1">
    <citation type="journal article" date="2023" name="Hortic Res">
        <title>Pangenome of water caltrop reveals structural variations and asymmetric subgenome divergence after allopolyploidization.</title>
        <authorList>
            <person name="Zhang X."/>
            <person name="Chen Y."/>
            <person name="Wang L."/>
            <person name="Yuan Y."/>
            <person name="Fang M."/>
            <person name="Shi L."/>
            <person name="Lu R."/>
            <person name="Comes H.P."/>
            <person name="Ma Y."/>
            <person name="Chen Y."/>
            <person name="Huang G."/>
            <person name="Zhou Y."/>
            <person name="Zheng Z."/>
            <person name="Qiu Y."/>
        </authorList>
    </citation>
    <scope>NUCLEOTIDE SEQUENCE [LARGE SCALE GENOMIC DNA]</scope>
    <source>
        <strain evidence="3">F231</strain>
    </source>
</reference>
<dbReference type="SUPFAM" id="SSF63748">
    <property type="entry name" value="Tudor/PWWP/MBT"/>
    <property type="match status" value="1"/>
</dbReference>
<feature type="compositionally biased region" description="Basic and acidic residues" evidence="1">
    <location>
        <begin position="573"/>
        <end position="584"/>
    </location>
</feature>
<feature type="region of interest" description="Disordered" evidence="1">
    <location>
        <begin position="710"/>
        <end position="736"/>
    </location>
</feature>
<gene>
    <name evidence="3" type="ORF">SAY86_006613</name>
</gene>
<feature type="compositionally biased region" description="Basic and acidic residues" evidence="1">
    <location>
        <begin position="323"/>
        <end position="334"/>
    </location>
</feature>
<comment type="caution">
    <text evidence="3">The sequence shown here is derived from an EMBL/GenBank/DDBJ whole genome shotgun (WGS) entry which is preliminary data.</text>
</comment>
<dbReference type="AlphaFoldDB" id="A0AAN7L653"/>